<dbReference type="SUPFAM" id="SSF110391">
    <property type="entry name" value="GlpP-like"/>
    <property type="match status" value="1"/>
</dbReference>
<accession>A0A366I8G2</accession>
<dbReference type="GO" id="GO:0006071">
    <property type="term" value="P:glycerol metabolic process"/>
    <property type="evidence" value="ECO:0007669"/>
    <property type="project" value="InterPro"/>
</dbReference>
<dbReference type="PANTHER" id="PTHR35787">
    <property type="entry name" value="GLYCEROL UPTAKE OPERON ANTITERMINATOR REGULATORY PROTEIN"/>
    <property type="match status" value="1"/>
</dbReference>
<protein>
    <submittedName>
        <fullName evidence="1">Glycerol uptake operon antiterminator</fullName>
    </submittedName>
</protein>
<name>A0A366I8G2_9FIRM</name>
<organism evidence="1 2">
    <name type="scientific">Alkalibaculum bacchi</name>
    <dbReference type="NCBI Taxonomy" id="645887"/>
    <lineage>
        <taxon>Bacteria</taxon>
        <taxon>Bacillati</taxon>
        <taxon>Bacillota</taxon>
        <taxon>Clostridia</taxon>
        <taxon>Eubacteriales</taxon>
        <taxon>Eubacteriaceae</taxon>
        <taxon>Alkalibaculum</taxon>
    </lineage>
</organism>
<dbReference type="RefSeq" id="WP_113920524.1">
    <property type="nucleotide sequence ID" value="NZ_QNRX01000007.1"/>
</dbReference>
<reference evidence="1 2" key="1">
    <citation type="submission" date="2018-06" db="EMBL/GenBank/DDBJ databases">
        <title>Genomic Encyclopedia of Type Strains, Phase IV (KMG-IV): sequencing the most valuable type-strain genomes for metagenomic binning, comparative biology and taxonomic classification.</title>
        <authorList>
            <person name="Goeker M."/>
        </authorList>
    </citation>
    <scope>NUCLEOTIDE SEQUENCE [LARGE SCALE GENOMIC DNA]</scope>
    <source>
        <strain evidence="1 2">DSM 22112</strain>
    </source>
</reference>
<dbReference type="Gene3D" id="3.20.20.70">
    <property type="entry name" value="Aldolase class I"/>
    <property type="match status" value="1"/>
</dbReference>
<dbReference type="PIRSF" id="PIRSF016897">
    <property type="entry name" value="GlpP"/>
    <property type="match status" value="1"/>
</dbReference>
<dbReference type="AlphaFoldDB" id="A0A366I8G2"/>
<dbReference type="EMBL" id="QNRX01000007">
    <property type="protein sequence ID" value="RBP65411.1"/>
    <property type="molecule type" value="Genomic_DNA"/>
</dbReference>
<dbReference type="Pfam" id="PF04309">
    <property type="entry name" value="G3P_antiterm"/>
    <property type="match status" value="1"/>
</dbReference>
<dbReference type="GO" id="GO:0045893">
    <property type="term" value="P:positive regulation of DNA-templated transcription"/>
    <property type="evidence" value="ECO:0007669"/>
    <property type="project" value="TreeGrafter"/>
</dbReference>
<comment type="caution">
    <text evidence="1">The sequence shown here is derived from an EMBL/GenBank/DDBJ whole genome shotgun (WGS) entry which is preliminary data.</text>
</comment>
<gene>
    <name evidence="1" type="ORF">DES36_107153</name>
</gene>
<dbReference type="InterPro" id="IPR006699">
    <property type="entry name" value="GlpP"/>
</dbReference>
<keyword evidence="2" id="KW-1185">Reference proteome</keyword>
<dbReference type="InterPro" id="IPR013785">
    <property type="entry name" value="Aldolase_TIM"/>
</dbReference>
<dbReference type="PANTHER" id="PTHR35787:SF1">
    <property type="entry name" value="GLYCEROL UPTAKE OPERON ANTITERMINATOR REGULATORY PROTEIN"/>
    <property type="match status" value="1"/>
</dbReference>
<dbReference type="Proteomes" id="UP000253490">
    <property type="component" value="Unassembled WGS sequence"/>
</dbReference>
<evidence type="ECO:0000313" key="1">
    <source>
        <dbReference type="EMBL" id="RBP65411.1"/>
    </source>
</evidence>
<dbReference type="OrthoDB" id="9799580at2"/>
<sequence>MEGINQKVLPAISTMKDFEKFLESSYEFCIVMDFHIGQLNAISTMAERARKSIIIHVDLIKGLSRDEYAAIYLCQNIKLAGLISTHSSVIQTAKKKNKIAIQRIFLIDGQSLEKSYRLIENSKPDYVEVLPGLMPRMISTVKENIKIPIITGGLITTAEDIEEAIKAGAVAVTTSNRELWKLNDRE</sequence>
<evidence type="ECO:0000313" key="2">
    <source>
        <dbReference type="Proteomes" id="UP000253490"/>
    </source>
</evidence>
<proteinExistence type="predicted"/>
<dbReference type="GO" id="GO:0001072">
    <property type="term" value="F:transcription antitermination factor activity, RNA binding"/>
    <property type="evidence" value="ECO:0007669"/>
    <property type="project" value="TreeGrafter"/>
</dbReference>